<feature type="domain" description="SpaA-like prealbumin fold" evidence="8">
    <location>
        <begin position="838"/>
        <end position="911"/>
    </location>
</feature>
<dbReference type="Proteomes" id="UP001378592">
    <property type="component" value="Unassembled WGS sequence"/>
</dbReference>
<evidence type="ECO:0000256" key="5">
    <source>
        <dbReference type="ARBA" id="ARBA00022989"/>
    </source>
</evidence>
<dbReference type="InterPro" id="IPR055075">
    <property type="entry name" value="NOMO-like_N"/>
</dbReference>
<evidence type="ECO:0000259" key="14">
    <source>
        <dbReference type="Pfam" id="PF23193"/>
    </source>
</evidence>
<dbReference type="Pfam" id="PF23192">
    <property type="entry name" value="NOMO_12th"/>
    <property type="match status" value="1"/>
</dbReference>
<dbReference type="InterPro" id="IPR055074">
    <property type="entry name" value="NOMO1-3_2nd"/>
</dbReference>
<dbReference type="Pfam" id="PF22898">
    <property type="entry name" value="NOMO1-like_1st"/>
    <property type="match status" value="1"/>
</dbReference>
<dbReference type="EMBL" id="JAZDUA010000106">
    <property type="protein sequence ID" value="KAK7867890.1"/>
    <property type="molecule type" value="Genomic_DNA"/>
</dbReference>
<accession>A0AAN9VTN3</accession>
<dbReference type="Pfam" id="PF23193">
    <property type="entry name" value="NOMO_3rd"/>
    <property type="match status" value="1"/>
</dbReference>
<dbReference type="Pfam" id="PF23194">
    <property type="entry name" value="NOMO_5th"/>
    <property type="match status" value="1"/>
</dbReference>
<feature type="domain" description="NOMO-like ninth beta-sandwich" evidence="10">
    <location>
        <begin position="755"/>
        <end position="823"/>
    </location>
</feature>
<dbReference type="InterPro" id="IPR013784">
    <property type="entry name" value="Carb-bd-like_fold"/>
</dbReference>
<feature type="chain" id="PRO_5042957395" description="Nodal modulator 1" evidence="7">
    <location>
        <begin position="24"/>
        <end position="1212"/>
    </location>
</feature>
<dbReference type="InterPro" id="IPR056191">
    <property type="entry name" value="NOMO_12th"/>
</dbReference>
<dbReference type="SUPFAM" id="SSF49452">
    <property type="entry name" value="Starch-binding domain-like"/>
    <property type="match status" value="3"/>
</dbReference>
<dbReference type="InterPro" id="IPR055073">
    <property type="entry name" value="NOMO1-like_9th"/>
</dbReference>
<evidence type="ECO:0000256" key="4">
    <source>
        <dbReference type="ARBA" id="ARBA00022824"/>
    </source>
</evidence>
<evidence type="ECO:0000256" key="3">
    <source>
        <dbReference type="ARBA" id="ARBA00022729"/>
    </source>
</evidence>
<name>A0AAN9VTN3_9ORTH</name>
<dbReference type="InterPro" id="IPR051417">
    <property type="entry name" value="SDr/BOS_complex"/>
</dbReference>
<evidence type="ECO:0000259" key="13">
    <source>
        <dbReference type="Pfam" id="PF23192"/>
    </source>
</evidence>
<feature type="signal peptide" evidence="7">
    <location>
        <begin position="1"/>
        <end position="23"/>
    </location>
</feature>
<dbReference type="Gene3D" id="2.60.40.1120">
    <property type="entry name" value="Carboxypeptidase-like, regulatory domain"/>
    <property type="match status" value="2"/>
</dbReference>
<gene>
    <name evidence="16" type="ORF">R5R35_002815</name>
</gene>
<comment type="subcellular location">
    <subcellularLocation>
        <location evidence="1">Endoplasmic reticulum membrane</location>
        <topology evidence="1">Single-pass type I membrane protein</topology>
    </subcellularLocation>
</comment>
<keyword evidence="4" id="KW-0256">Endoplasmic reticulum</keyword>
<feature type="domain" description="NOMO third transthyretin-like" evidence="14">
    <location>
        <begin position="218"/>
        <end position="316"/>
    </location>
</feature>
<dbReference type="InterPro" id="IPR056189">
    <property type="entry name" value="NOMO_3rd"/>
</dbReference>
<keyword evidence="5" id="KW-1133">Transmembrane helix</keyword>
<dbReference type="PANTHER" id="PTHR23303:SF14">
    <property type="entry name" value="BOS COMPLEX SUBUNIT NOMO1-RELATED"/>
    <property type="match status" value="1"/>
</dbReference>
<evidence type="ECO:0000256" key="2">
    <source>
        <dbReference type="ARBA" id="ARBA00022692"/>
    </source>
</evidence>
<evidence type="ECO:0000259" key="15">
    <source>
        <dbReference type="Pfam" id="PF23194"/>
    </source>
</evidence>
<feature type="domain" description="NOMO second beta-sandwich" evidence="11">
    <location>
        <begin position="116"/>
        <end position="206"/>
    </location>
</feature>
<feature type="domain" description="NOMO fifth transthyretin-like" evidence="15">
    <location>
        <begin position="399"/>
        <end position="485"/>
    </location>
</feature>
<reference evidence="16 17" key="1">
    <citation type="submission" date="2024-03" db="EMBL/GenBank/DDBJ databases">
        <title>The genome assembly and annotation of the cricket Gryllus longicercus Weissman &amp; Gray.</title>
        <authorList>
            <person name="Szrajer S."/>
            <person name="Gray D."/>
            <person name="Ylla G."/>
        </authorList>
    </citation>
    <scope>NUCLEOTIDE SEQUENCE [LARGE SCALE GENOMIC DNA]</scope>
    <source>
        <strain evidence="16">DAG 2021-001</strain>
        <tissue evidence="16">Whole body minus gut</tissue>
    </source>
</reference>
<dbReference type="Pfam" id="PF23141">
    <property type="entry name" value="Ig_NOMO"/>
    <property type="match status" value="1"/>
</dbReference>
<dbReference type="Pfam" id="PF22904">
    <property type="entry name" value="NOMO1-like_2nd"/>
    <property type="match status" value="1"/>
</dbReference>
<dbReference type="AlphaFoldDB" id="A0AAN9VTN3"/>
<comment type="caution">
    <text evidence="16">The sequence shown here is derived from an EMBL/GenBank/DDBJ whole genome shotgun (WGS) entry which is preliminary data.</text>
</comment>
<dbReference type="SUPFAM" id="SSF49478">
    <property type="entry name" value="Cna protein B-type domain"/>
    <property type="match status" value="2"/>
</dbReference>
<keyword evidence="3 7" id="KW-0732">Signal</keyword>
<dbReference type="Pfam" id="PF17802">
    <property type="entry name" value="SpaA"/>
    <property type="match status" value="1"/>
</dbReference>
<dbReference type="InterPro" id="IPR056319">
    <property type="entry name" value="NOMO_7th"/>
</dbReference>
<dbReference type="GO" id="GO:0030246">
    <property type="term" value="F:carbohydrate binding"/>
    <property type="evidence" value="ECO:0007669"/>
    <property type="project" value="InterPro"/>
</dbReference>
<dbReference type="GO" id="GO:0005789">
    <property type="term" value="C:endoplasmic reticulum membrane"/>
    <property type="evidence" value="ECO:0007669"/>
    <property type="project" value="UniProtKB-SubCell"/>
</dbReference>
<sequence length="1212" mass="132110">MAWMQFSFCVILTVGLVIHNAFCDDILGCGGFAKSDIDIDFSQVEVKLYTKQGSLKDHTECAPNNGYYFLPVYDTGEYVLKIQPPAGWSFEPREVNVNVDGVNDVCSKQKDINFHFKGFAIVGKVASVGSNIGPKGVKVVLLPEGKEDPIIHETFTAEDGSFLFTPVPPGRYIVRASHSKWQLVKSSAPVVLSKGNADIGVGSLLVAGYDVSGSVTSDDEPIKGVSFILFQSEGAPVNIKGCDKKPIPGFVSADTPLCHVTSDERGQFVFPVVPPGHYRVVPHYAGPQNIKFDVKPTQLPFTVGHSSLQINTQFQVKGFSVGGRVLRRAGGRGVSGATVLLDGKVQTKTREDGSYHLENMQAGSYTLMIQANDMKFAESVVKVTPNTPQLAPVFPVAFKVCGSVAPHQLPLAQPDTSPRNVLLTRVGGSAQPQVVETGRRNREFCHFLEPGQYEASVEVTEPEKKRGLVFSPLVHTFEVVDGPLLTGIQFTQLRVDLSGRVLCRPEANCDGLSVILQSVSAPEIRHPLTSALTHGGDYIFTSILPGQYEVLVDKEDWCWEQSKHIVTVGTTTSKWSVPAFKHSGYALSIVSSHNTQIDYRPISKPNSAPESWKRLTVPEGSSKSCVIHSGEYEIVPVGCHGYSDKQMRYSLSSTPLKLTAIAHTLSGVVESHENVADLTVQMLRDGNKQIAKLGPLKAEPLSGGKFAYKFSLMATDGEALTFVPSASALLFTPPRLNLVGPSDCTERAVVFNADRGHVVEGKFIPALQGVKVLVRRKGSEEVIVAAETADDGKYKFDPLPGGVEYEVIAEKDGYVFSGPDSKNIMQAHKLAEIVVEILDKANSKPLQGVLLSLSGGESFRQNSQTGADGKRTFSYLSPGEYYLRPMLKEYRFEPNSKMITVEEGATVNVQLQGLQVAFSAYGTVTSLNGEPQSGVVVEAVGEGPCQQYQEESSTEANGQFRVRGLHPQCDYTVRVKQGHAVNEHIERSTPVGIQVKATEGDVTNLRLIVFHAWTQMDVALLVETSSADHLRTLKAKLCREDSPDSPLHIIKLDSYAGSPPARPSHTCMVMFPQIPLDGHGYFVQLESSLSRATHTYTTHAVHFRANHTFKQLRIAFRPEPRVMDQELNHSSYFALPLLIVCVLLWMNHQKVMPFLSKLAQVISPPPGGISGRSGGTTHRDTHVTSAAEAAADAVMVEPVLNVRSRKSKSRKT</sequence>
<evidence type="ECO:0000256" key="7">
    <source>
        <dbReference type="SAM" id="SignalP"/>
    </source>
</evidence>
<evidence type="ECO:0000256" key="1">
    <source>
        <dbReference type="ARBA" id="ARBA00004115"/>
    </source>
</evidence>
<dbReference type="PANTHER" id="PTHR23303">
    <property type="entry name" value="CARBOXYPEPTIDASE REGULATORY REGION-CONTAINING"/>
    <property type="match status" value="1"/>
</dbReference>
<evidence type="ECO:0000256" key="6">
    <source>
        <dbReference type="ARBA" id="ARBA00023136"/>
    </source>
</evidence>
<protein>
    <recommendedName>
        <fullName evidence="18">Nodal modulator 1</fullName>
    </recommendedName>
</protein>
<evidence type="ECO:0000259" key="10">
    <source>
        <dbReference type="Pfam" id="PF22902"/>
    </source>
</evidence>
<organism evidence="16 17">
    <name type="scientific">Gryllus longicercus</name>
    <dbReference type="NCBI Taxonomy" id="2509291"/>
    <lineage>
        <taxon>Eukaryota</taxon>
        <taxon>Metazoa</taxon>
        <taxon>Ecdysozoa</taxon>
        <taxon>Arthropoda</taxon>
        <taxon>Hexapoda</taxon>
        <taxon>Insecta</taxon>
        <taxon>Pterygota</taxon>
        <taxon>Neoptera</taxon>
        <taxon>Polyneoptera</taxon>
        <taxon>Orthoptera</taxon>
        <taxon>Ensifera</taxon>
        <taxon>Gryllidea</taxon>
        <taxon>Grylloidea</taxon>
        <taxon>Gryllidae</taxon>
        <taxon>Gryllinae</taxon>
        <taxon>Gryllus</taxon>
    </lineage>
</organism>
<evidence type="ECO:0000259" key="11">
    <source>
        <dbReference type="Pfam" id="PF22904"/>
    </source>
</evidence>
<evidence type="ECO:0000259" key="12">
    <source>
        <dbReference type="Pfam" id="PF23141"/>
    </source>
</evidence>
<dbReference type="InterPro" id="IPR056190">
    <property type="entry name" value="NOMO_5th"/>
</dbReference>
<evidence type="ECO:0000259" key="8">
    <source>
        <dbReference type="Pfam" id="PF17802"/>
    </source>
</evidence>
<keyword evidence="6" id="KW-0472">Membrane</keyword>
<keyword evidence="17" id="KW-1185">Reference proteome</keyword>
<dbReference type="InterPro" id="IPR041033">
    <property type="entry name" value="SpaA_PFL_dom_1"/>
</dbReference>
<dbReference type="Pfam" id="PF13620">
    <property type="entry name" value="CarboxypepD_reg"/>
    <property type="match status" value="1"/>
</dbReference>
<keyword evidence="2" id="KW-0812">Transmembrane</keyword>
<evidence type="ECO:0008006" key="18">
    <source>
        <dbReference type="Google" id="ProtNLM"/>
    </source>
</evidence>
<evidence type="ECO:0000313" key="16">
    <source>
        <dbReference type="EMBL" id="KAK7867890.1"/>
    </source>
</evidence>
<proteinExistence type="predicted"/>
<feature type="domain" description="NOMO seventh transthyretin-like" evidence="12">
    <location>
        <begin position="587"/>
        <end position="660"/>
    </location>
</feature>
<feature type="domain" description="NOMO-like N-terminal beta-sandwich" evidence="9">
    <location>
        <begin position="30"/>
        <end position="114"/>
    </location>
</feature>
<dbReference type="Pfam" id="PF22902">
    <property type="entry name" value="NOMO1-like_9th"/>
    <property type="match status" value="1"/>
</dbReference>
<evidence type="ECO:0000313" key="17">
    <source>
        <dbReference type="Proteomes" id="UP001378592"/>
    </source>
</evidence>
<feature type="domain" description="NOMO C-terminal transthyretin-like" evidence="13">
    <location>
        <begin position="1014"/>
        <end position="1118"/>
    </location>
</feature>
<evidence type="ECO:0000259" key="9">
    <source>
        <dbReference type="Pfam" id="PF22898"/>
    </source>
</evidence>